<dbReference type="PANTHER" id="PTHR34315">
    <property type="match status" value="1"/>
</dbReference>
<dbReference type="SUPFAM" id="SSF49482">
    <property type="entry name" value="Aromatic compound dioxygenase"/>
    <property type="match status" value="1"/>
</dbReference>
<keyword evidence="2" id="KW-0223">Dioxygenase</keyword>
<evidence type="ECO:0000313" key="2">
    <source>
        <dbReference type="EMBL" id="KAK3900070.1"/>
    </source>
</evidence>
<keyword evidence="1" id="KW-0732">Signal</keyword>
<keyword evidence="2" id="KW-0560">Oxidoreductase</keyword>
<dbReference type="PANTHER" id="PTHR34315:SF1">
    <property type="entry name" value="INTRADIOL RING-CLEAVAGE DIOXYGENASES DOMAIN-CONTAINING PROTEIN-RELATED"/>
    <property type="match status" value="1"/>
</dbReference>
<dbReference type="InterPro" id="IPR015889">
    <property type="entry name" value="Intradiol_dOase_core"/>
</dbReference>
<dbReference type="Proteomes" id="UP001303889">
    <property type="component" value="Unassembled WGS sequence"/>
</dbReference>
<comment type="caution">
    <text evidence="2">The sequence shown here is derived from an EMBL/GenBank/DDBJ whole genome shotgun (WGS) entry which is preliminary data.</text>
</comment>
<reference evidence="2" key="1">
    <citation type="journal article" date="2023" name="Mol. Phylogenet. Evol.">
        <title>Genome-scale phylogeny and comparative genomics of the fungal order Sordariales.</title>
        <authorList>
            <person name="Hensen N."/>
            <person name="Bonometti L."/>
            <person name="Westerberg I."/>
            <person name="Brannstrom I.O."/>
            <person name="Guillou S."/>
            <person name="Cros-Aarteil S."/>
            <person name="Calhoun S."/>
            <person name="Haridas S."/>
            <person name="Kuo A."/>
            <person name="Mondo S."/>
            <person name="Pangilinan J."/>
            <person name="Riley R."/>
            <person name="LaButti K."/>
            <person name="Andreopoulos B."/>
            <person name="Lipzen A."/>
            <person name="Chen C."/>
            <person name="Yan M."/>
            <person name="Daum C."/>
            <person name="Ng V."/>
            <person name="Clum A."/>
            <person name="Steindorff A."/>
            <person name="Ohm R.A."/>
            <person name="Martin F."/>
            <person name="Silar P."/>
            <person name="Natvig D.O."/>
            <person name="Lalanne C."/>
            <person name="Gautier V."/>
            <person name="Ament-Velasquez S.L."/>
            <person name="Kruys A."/>
            <person name="Hutchinson M.I."/>
            <person name="Powell A.J."/>
            <person name="Barry K."/>
            <person name="Miller A.N."/>
            <person name="Grigoriev I.V."/>
            <person name="Debuchy R."/>
            <person name="Gladieux P."/>
            <person name="Hiltunen Thoren M."/>
            <person name="Johannesson H."/>
        </authorList>
    </citation>
    <scope>NUCLEOTIDE SEQUENCE</scope>
    <source>
        <strain evidence="2">CBS 103.79</strain>
    </source>
</reference>
<organism evidence="2 3">
    <name type="scientific">Staphylotrichum tortipilum</name>
    <dbReference type="NCBI Taxonomy" id="2831512"/>
    <lineage>
        <taxon>Eukaryota</taxon>
        <taxon>Fungi</taxon>
        <taxon>Dikarya</taxon>
        <taxon>Ascomycota</taxon>
        <taxon>Pezizomycotina</taxon>
        <taxon>Sordariomycetes</taxon>
        <taxon>Sordariomycetidae</taxon>
        <taxon>Sordariales</taxon>
        <taxon>Chaetomiaceae</taxon>
        <taxon>Staphylotrichum</taxon>
    </lineage>
</organism>
<dbReference type="GO" id="GO:0005506">
    <property type="term" value="F:iron ion binding"/>
    <property type="evidence" value="ECO:0007669"/>
    <property type="project" value="InterPro"/>
</dbReference>
<reference evidence="2" key="2">
    <citation type="submission" date="2023-05" db="EMBL/GenBank/DDBJ databases">
        <authorList>
            <consortium name="Lawrence Berkeley National Laboratory"/>
            <person name="Steindorff A."/>
            <person name="Hensen N."/>
            <person name="Bonometti L."/>
            <person name="Westerberg I."/>
            <person name="Brannstrom I.O."/>
            <person name="Guillou S."/>
            <person name="Cros-Aarteil S."/>
            <person name="Calhoun S."/>
            <person name="Haridas S."/>
            <person name="Kuo A."/>
            <person name="Mondo S."/>
            <person name="Pangilinan J."/>
            <person name="Riley R."/>
            <person name="Labutti K."/>
            <person name="Andreopoulos B."/>
            <person name="Lipzen A."/>
            <person name="Chen C."/>
            <person name="Yanf M."/>
            <person name="Daum C."/>
            <person name="Ng V."/>
            <person name="Clum A."/>
            <person name="Ohm R."/>
            <person name="Martin F."/>
            <person name="Silar P."/>
            <person name="Natvig D."/>
            <person name="Lalanne C."/>
            <person name="Gautier V."/>
            <person name="Ament-Velasquez S.L."/>
            <person name="Kruys A."/>
            <person name="Hutchinson M.I."/>
            <person name="Powell A.J."/>
            <person name="Barry K."/>
            <person name="Miller A.N."/>
            <person name="Grigoriev I.V."/>
            <person name="Debuchy R."/>
            <person name="Gladieux P."/>
            <person name="Thoren M.H."/>
            <person name="Johannesson H."/>
        </authorList>
    </citation>
    <scope>NUCLEOTIDE SEQUENCE</scope>
    <source>
        <strain evidence="2">CBS 103.79</strain>
    </source>
</reference>
<evidence type="ECO:0000256" key="1">
    <source>
        <dbReference type="SAM" id="SignalP"/>
    </source>
</evidence>
<dbReference type="AlphaFoldDB" id="A0AAN6MFU3"/>
<protein>
    <submittedName>
        <fullName evidence="2">Intradiol ring-cleavage dioxygenase</fullName>
    </submittedName>
</protein>
<feature type="chain" id="PRO_5042875348" evidence="1">
    <location>
        <begin position="20"/>
        <end position="377"/>
    </location>
</feature>
<proteinExistence type="predicted"/>
<dbReference type="CDD" id="cd03457">
    <property type="entry name" value="intradiol_dioxygenase_like"/>
    <property type="match status" value="1"/>
</dbReference>
<evidence type="ECO:0000313" key="3">
    <source>
        <dbReference type="Proteomes" id="UP001303889"/>
    </source>
</evidence>
<name>A0AAN6MFU3_9PEZI</name>
<sequence>MALKNLLASVLLAAPAALAHPGHHEKVYAHAALPLERKSLAHCDAQFNEPQFIKRTVEIHGAELARLKRSLGIEEEKPKIAPRDYISVSRIDHKSTKAVSKGMDLSTLFSDSGACMLMPAVDQGPLYVQGEEIRKDITGGEKGIPLTLAIQVVDYKTCQTVPNAYVDIWSSNSTGIYVGVQGYPGMGDPKDASILKGTTLRGVQPTNDHGVASFDSLLPGHYDGRATHIHAIVYLGATKQPNNTITGGRAAHVGQLYFDQSLLTAVDKIAPYSSNKMKVTQNTADFLFMQGANGDDPIVRYAMVSNNLADGLFAWIRFGINQQANKAVNPAAWWTANGGVMNPKGPVAQLTGGGTGWGFGRKRRAAAAVEEVQEDAE</sequence>
<keyword evidence="3" id="KW-1185">Reference proteome</keyword>
<gene>
    <name evidence="2" type="ORF">C8A05DRAFT_17586</name>
</gene>
<feature type="signal peptide" evidence="1">
    <location>
        <begin position="1"/>
        <end position="19"/>
    </location>
</feature>
<accession>A0AAN6MFU3</accession>
<dbReference type="EMBL" id="MU855709">
    <property type="protein sequence ID" value="KAK3900070.1"/>
    <property type="molecule type" value="Genomic_DNA"/>
</dbReference>
<dbReference type="Gene3D" id="2.60.130.10">
    <property type="entry name" value="Aromatic compound dioxygenase"/>
    <property type="match status" value="1"/>
</dbReference>
<dbReference type="GO" id="GO:0016702">
    <property type="term" value="F:oxidoreductase activity, acting on single donors with incorporation of molecular oxygen, incorporation of two atoms of oxygen"/>
    <property type="evidence" value="ECO:0007669"/>
    <property type="project" value="InterPro"/>
</dbReference>